<reference evidence="1 2" key="1">
    <citation type="journal article" date="2014" name="Curr. Biol.">
        <title>The genome of the clonal raider ant Cerapachys biroi.</title>
        <authorList>
            <person name="Oxley P.R."/>
            <person name="Ji L."/>
            <person name="Fetter-Pruneda I."/>
            <person name="McKenzie S.K."/>
            <person name="Li C."/>
            <person name="Hu H."/>
            <person name="Zhang G."/>
            <person name="Kronauer D.J."/>
        </authorList>
    </citation>
    <scope>NUCLEOTIDE SEQUENCE [LARGE SCALE GENOMIC DNA]</scope>
</reference>
<sequence>MRRPGYDRTSAAFIQSSNKRSERDCTLVVRCHPEEEEGHFGIHGGVPRL</sequence>
<keyword evidence="2" id="KW-1185">Reference proteome</keyword>
<organism evidence="1 2">
    <name type="scientific">Ooceraea biroi</name>
    <name type="common">Clonal raider ant</name>
    <name type="synonym">Cerapachys biroi</name>
    <dbReference type="NCBI Taxonomy" id="2015173"/>
    <lineage>
        <taxon>Eukaryota</taxon>
        <taxon>Metazoa</taxon>
        <taxon>Ecdysozoa</taxon>
        <taxon>Arthropoda</taxon>
        <taxon>Hexapoda</taxon>
        <taxon>Insecta</taxon>
        <taxon>Pterygota</taxon>
        <taxon>Neoptera</taxon>
        <taxon>Endopterygota</taxon>
        <taxon>Hymenoptera</taxon>
        <taxon>Apocrita</taxon>
        <taxon>Aculeata</taxon>
        <taxon>Formicoidea</taxon>
        <taxon>Formicidae</taxon>
        <taxon>Dorylinae</taxon>
        <taxon>Ooceraea</taxon>
    </lineage>
</organism>
<protein>
    <submittedName>
        <fullName evidence="1">Uncharacterized protein</fullName>
    </submittedName>
</protein>
<evidence type="ECO:0000313" key="1">
    <source>
        <dbReference type="EMBL" id="EZA55965.1"/>
    </source>
</evidence>
<name>A0A026WIW6_OOCBI</name>
<dbReference type="EMBL" id="KK107182">
    <property type="protein sequence ID" value="EZA55965.1"/>
    <property type="molecule type" value="Genomic_DNA"/>
</dbReference>
<dbReference type="AlphaFoldDB" id="A0A026WIW6"/>
<dbReference type="Proteomes" id="UP000053097">
    <property type="component" value="Unassembled WGS sequence"/>
</dbReference>
<evidence type="ECO:0000313" key="2">
    <source>
        <dbReference type="Proteomes" id="UP000053097"/>
    </source>
</evidence>
<gene>
    <name evidence="1" type="ORF">X777_03650</name>
</gene>
<proteinExistence type="predicted"/>
<accession>A0A026WIW6</accession>